<dbReference type="Proteomes" id="UP001501710">
    <property type="component" value="Unassembled WGS sequence"/>
</dbReference>
<reference evidence="2" key="1">
    <citation type="journal article" date="2019" name="Int. J. Syst. Evol. Microbiol.">
        <title>The Global Catalogue of Microorganisms (GCM) 10K type strain sequencing project: providing services to taxonomists for standard genome sequencing and annotation.</title>
        <authorList>
            <consortium name="The Broad Institute Genomics Platform"/>
            <consortium name="The Broad Institute Genome Sequencing Center for Infectious Disease"/>
            <person name="Wu L."/>
            <person name="Ma J."/>
        </authorList>
    </citation>
    <scope>NUCLEOTIDE SEQUENCE [LARGE SCALE GENOMIC DNA]</scope>
    <source>
        <strain evidence="2">JCM 17440</strain>
    </source>
</reference>
<keyword evidence="2" id="KW-1185">Reference proteome</keyword>
<dbReference type="InterPro" id="IPR046175">
    <property type="entry name" value="DUF6177"/>
</dbReference>
<dbReference type="Pfam" id="PF19674">
    <property type="entry name" value="DUF6177"/>
    <property type="match status" value="1"/>
</dbReference>
<dbReference type="EMBL" id="BAABAS010000028">
    <property type="protein sequence ID" value="GAA4241377.1"/>
    <property type="molecule type" value="Genomic_DNA"/>
</dbReference>
<protein>
    <submittedName>
        <fullName evidence="1">Uncharacterized protein</fullName>
    </submittedName>
</protein>
<sequence>MAMSGGADVLTPTAMVFLQDRPIVPLNRALANAIGECENTNRVLQVVTSPSSRITLPLRTSKAQWIVHSDGYYEGLTGRPMLWGGSSFTTDPGARDYAPAYTTRTSVPIGSQLVLTFQAPPSEHRGTRVETLMRLLTGHPPAGWGTTEPLEHSWNASDLPNQRVIAVGAGVIATVEVSGGTELTTLTAGYGPGKEPPLTELPSLIGELADTSPVASLVAQLNPGPADLTTEPRWTGAAAPIGLAVNGTFNGAPGFTRHRVGPLTWFPLGDGRSPEYWQRHRELLAHLRSR</sequence>
<gene>
    <name evidence="1" type="ORF">GCM10022254_69970</name>
</gene>
<name>A0ABP8CN20_9ACTN</name>
<dbReference type="RefSeq" id="WP_344906341.1">
    <property type="nucleotide sequence ID" value="NZ_BAABAS010000028.1"/>
</dbReference>
<organism evidence="1 2">
    <name type="scientific">Actinomadura meridiana</name>
    <dbReference type="NCBI Taxonomy" id="559626"/>
    <lineage>
        <taxon>Bacteria</taxon>
        <taxon>Bacillati</taxon>
        <taxon>Actinomycetota</taxon>
        <taxon>Actinomycetes</taxon>
        <taxon>Streptosporangiales</taxon>
        <taxon>Thermomonosporaceae</taxon>
        <taxon>Actinomadura</taxon>
    </lineage>
</organism>
<proteinExistence type="predicted"/>
<evidence type="ECO:0000313" key="1">
    <source>
        <dbReference type="EMBL" id="GAA4241377.1"/>
    </source>
</evidence>
<comment type="caution">
    <text evidence="1">The sequence shown here is derived from an EMBL/GenBank/DDBJ whole genome shotgun (WGS) entry which is preliminary data.</text>
</comment>
<accession>A0ABP8CN20</accession>
<evidence type="ECO:0000313" key="2">
    <source>
        <dbReference type="Proteomes" id="UP001501710"/>
    </source>
</evidence>